<dbReference type="GO" id="GO:0005737">
    <property type="term" value="C:cytoplasm"/>
    <property type="evidence" value="ECO:0007669"/>
    <property type="project" value="UniProtKB-SubCell"/>
</dbReference>
<dbReference type="PROSITE" id="PS51101">
    <property type="entry name" value="PTS_EIIB_TYPE_4"/>
    <property type="match status" value="1"/>
</dbReference>
<keyword evidence="7" id="KW-0418">Kinase</keyword>
<evidence type="ECO:0000256" key="1">
    <source>
        <dbReference type="ARBA" id="ARBA00004496"/>
    </source>
</evidence>
<dbReference type="Proteomes" id="UP000290567">
    <property type="component" value="Unassembled WGS sequence"/>
</dbReference>
<evidence type="ECO:0000256" key="2">
    <source>
        <dbReference type="ARBA" id="ARBA00022448"/>
    </source>
</evidence>
<keyword evidence="6" id="KW-0598">Phosphotransferase system</keyword>
<comment type="subcellular location">
    <subcellularLocation>
        <location evidence="1">Cytoplasm</location>
    </subcellularLocation>
</comment>
<dbReference type="Gene3D" id="3.40.35.10">
    <property type="entry name" value="Phosphotransferase system, sorbose subfamily IIB component"/>
    <property type="match status" value="1"/>
</dbReference>
<dbReference type="InterPro" id="IPR004720">
    <property type="entry name" value="PTS_IIB_sorbose-sp"/>
</dbReference>
<accession>A0A4P5P9V2</accession>
<dbReference type="EMBL" id="BJCC01000022">
    <property type="protein sequence ID" value="GCF94700.1"/>
    <property type="molecule type" value="Genomic_DNA"/>
</dbReference>
<keyword evidence="2" id="KW-0813">Transport</keyword>
<dbReference type="AlphaFoldDB" id="A0A4P5P9V2"/>
<dbReference type="SUPFAM" id="SSF52728">
    <property type="entry name" value="PTS IIb component"/>
    <property type="match status" value="1"/>
</dbReference>
<name>A0A4P5P9V2_9ENTE</name>
<evidence type="ECO:0000313" key="9">
    <source>
        <dbReference type="EMBL" id="GCF94700.1"/>
    </source>
</evidence>
<evidence type="ECO:0000256" key="3">
    <source>
        <dbReference type="ARBA" id="ARBA00022490"/>
    </source>
</evidence>
<evidence type="ECO:0000256" key="4">
    <source>
        <dbReference type="ARBA" id="ARBA00022597"/>
    </source>
</evidence>
<evidence type="ECO:0000256" key="6">
    <source>
        <dbReference type="ARBA" id="ARBA00022683"/>
    </source>
</evidence>
<dbReference type="Pfam" id="PF03830">
    <property type="entry name" value="PTSIIB_sorb"/>
    <property type="match status" value="1"/>
</dbReference>
<keyword evidence="10" id="KW-1185">Reference proteome</keyword>
<evidence type="ECO:0000259" key="8">
    <source>
        <dbReference type="PROSITE" id="PS51101"/>
    </source>
</evidence>
<keyword evidence="3" id="KW-0963">Cytoplasm</keyword>
<protein>
    <submittedName>
        <fullName evidence="9">PTS sorbose transporter subunit IIB</fullName>
    </submittedName>
</protein>
<sequence>MIKMVRIDERLIHGQVAMIWSKQLGVDRIIVVNEKAATDPILSSTLKMAAPDSIKVIILDEEKAKVLLRDPRMNDLSILVIVNSPKDALFVVENASEIKKVNLGNYGKASKDGDERIKLNDNVFLGEKDKEYLREIIKLGVTTEYQLVPDQPITDMKTVL</sequence>
<comment type="caution">
    <text evidence="9">The sequence shown here is derived from an EMBL/GenBank/DDBJ whole genome shotgun (WGS) entry which is preliminary data.</text>
</comment>
<keyword evidence="5" id="KW-0808">Transferase</keyword>
<dbReference type="InterPro" id="IPR036667">
    <property type="entry name" value="PTS_IIB_sorbose-sp_sf"/>
</dbReference>
<evidence type="ECO:0000313" key="10">
    <source>
        <dbReference type="Proteomes" id="UP000290567"/>
    </source>
</evidence>
<dbReference type="RefSeq" id="WP_146623114.1">
    <property type="nucleotide sequence ID" value="NZ_BJCC01000022.1"/>
</dbReference>
<dbReference type="GO" id="GO:0008982">
    <property type="term" value="F:protein-N(PI)-phosphohistidine-sugar phosphotransferase activity"/>
    <property type="evidence" value="ECO:0007669"/>
    <property type="project" value="InterPro"/>
</dbReference>
<evidence type="ECO:0000256" key="5">
    <source>
        <dbReference type="ARBA" id="ARBA00022679"/>
    </source>
</evidence>
<proteinExistence type="predicted"/>
<dbReference type="GO" id="GO:0009401">
    <property type="term" value="P:phosphoenolpyruvate-dependent sugar phosphotransferase system"/>
    <property type="evidence" value="ECO:0007669"/>
    <property type="project" value="UniProtKB-KW"/>
</dbReference>
<feature type="domain" description="PTS EIIB type-4" evidence="8">
    <location>
        <begin position="1"/>
        <end position="160"/>
    </location>
</feature>
<gene>
    <name evidence="9" type="ORF">NRIC_25910</name>
</gene>
<dbReference type="OrthoDB" id="9788818at2"/>
<evidence type="ECO:0000256" key="7">
    <source>
        <dbReference type="ARBA" id="ARBA00022777"/>
    </source>
</evidence>
<keyword evidence="4" id="KW-0762">Sugar transport</keyword>
<reference evidence="10" key="1">
    <citation type="submission" date="2019-02" db="EMBL/GenBank/DDBJ databases">
        <title>Draft genome sequence of Enterococcus sp. Gos25-1.</title>
        <authorList>
            <person name="Tanaka N."/>
            <person name="Shiwa Y."/>
            <person name="Fujita N."/>
        </authorList>
    </citation>
    <scope>NUCLEOTIDE SEQUENCE [LARGE SCALE GENOMIC DNA]</scope>
    <source>
        <strain evidence="10">Gos25-1</strain>
    </source>
</reference>
<dbReference type="GO" id="GO:0016301">
    <property type="term" value="F:kinase activity"/>
    <property type="evidence" value="ECO:0007669"/>
    <property type="project" value="UniProtKB-KW"/>
</dbReference>
<organism evidence="9 10">
    <name type="scientific">Enterococcus florum</name>
    <dbReference type="NCBI Taxonomy" id="2480627"/>
    <lineage>
        <taxon>Bacteria</taxon>
        <taxon>Bacillati</taxon>
        <taxon>Bacillota</taxon>
        <taxon>Bacilli</taxon>
        <taxon>Lactobacillales</taxon>
        <taxon>Enterococcaceae</taxon>
        <taxon>Enterococcus</taxon>
    </lineage>
</organism>